<evidence type="ECO:0000256" key="6">
    <source>
        <dbReference type="ARBA" id="ARBA00022679"/>
    </source>
</evidence>
<dbReference type="Gene3D" id="6.10.340.10">
    <property type="match status" value="1"/>
</dbReference>
<evidence type="ECO:0000313" key="17">
    <source>
        <dbReference type="EMBL" id="GAA0775526.1"/>
    </source>
</evidence>
<dbReference type="Proteomes" id="UP001501047">
    <property type="component" value="Unassembled WGS sequence"/>
</dbReference>
<dbReference type="PROSITE" id="PS50885">
    <property type="entry name" value="HAMP"/>
    <property type="match status" value="1"/>
</dbReference>
<evidence type="ECO:0000256" key="9">
    <source>
        <dbReference type="ARBA" id="ARBA00022777"/>
    </source>
</evidence>
<dbReference type="Gene3D" id="3.30.565.10">
    <property type="entry name" value="Histidine kinase-like ATPase, C-terminal domain"/>
    <property type="match status" value="1"/>
</dbReference>
<evidence type="ECO:0000256" key="11">
    <source>
        <dbReference type="ARBA" id="ARBA00022989"/>
    </source>
</evidence>
<evidence type="ECO:0000259" key="15">
    <source>
        <dbReference type="PROSITE" id="PS50109"/>
    </source>
</evidence>
<organism evidence="17 18">
    <name type="scientific">Clostridium subterminale</name>
    <dbReference type="NCBI Taxonomy" id="1550"/>
    <lineage>
        <taxon>Bacteria</taxon>
        <taxon>Bacillati</taxon>
        <taxon>Bacillota</taxon>
        <taxon>Clostridia</taxon>
        <taxon>Eubacteriales</taxon>
        <taxon>Clostridiaceae</taxon>
        <taxon>Clostridium</taxon>
    </lineage>
</organism>
<dbReference type="PANTHER" id="PTHR45528:SF1">
    <property type="entry name" value="SENSOR HISTIDINE KINASE CPXA"/>
    <property type="match status" value="1"/>
</dbReference>
<evidence type="ECO:0000259" key="16">
    <source>
        <dbReference type="PROSITE" id="PS50885"/>
    </source>
</evidence>
<dbReference type="InterPro" id="IPR032834">
    <property type="entry name" value="NatK-like_C"/>
</dbReference>
<accession>A0ABN1KTG8</accession>
<keyword evidence="5" id="KW-0597">Phosphoprotein</keyword>
<evidence type="ECO:0000256" key="14">
    <source>
        <dbReference type="SAM" id="Phobius"/>
    </source>
</evidence>
<name>A0ABN1KTG8_CLOSU</name>
<keyword evidence="9 17" id="KW-0418">Kinase</keyword>
<dbReference type="InterPro" id="IPR003661">
    <property type="entry name" value="HisK_dim/P_dom"/>
</dbReference>
<dbReference type="SUPFAM" id="SSF47384">
    <property type="entry name" value="Homodimeric domain of signal transducing histidine kinase"/>
    <property type="match status" value="1"/>
</dbReference>
<keyword evidence="7 14" id="KW-0812">Transmembrane</keyword>
<dbReference type="InterPro" id="IPR036890">
    <property type="entry name" value="HATPase_C_sf"/>
</dbReference>
<keyword evidence="18" id="KW-1185">Reference proteome</keyword>
<dbReference type="SUPFAM" id="SSF55874">
    <property type="entry name" value="ATPase domain of HSP90 chaperone/DNA topoisomerase II/histidine kinase"/>
    <property type="match status" value="1"/>
</dbReference>
<comment type="caution">
    <text evidence="17">The sequence shown here is derived from an EMBL/GenBank/DDBJ whole genome shotgun (WGS) entry which is preliminary data.</text>
</comment>
<evidence type="ECO:0000256" key="4">
    <source>
        <dbReference type="ARBA" id="ARBA00022475"/>
    </source>
</evidence>
<feature type="transmembrane region" description="Helical" evidence="14">
    <location>
        <begin position="12"/>
        <end position="32"/>
    </location>
</feature>
<evidence type="ECO:0000256" key="8">
    <source>
        <dbReference type="ARBA" id="ARBA00022741"/>
    </source>
</evidence>
<dbReference type="InterPro" id="IPR003660">
    <property type="entry name" value="HAMP_dom"/>
</dbReference>
<dbReference type="InterPro" id="IPR050398">
    <property type="entry name" value="HssS/ArlS-like"/>
</dbReference>
<dbReference type="PROSITE" id="PS50109">
    <property type="entry name" value="HIS_KIN"/>
    <property type="match status" value="1"/>
</dbReference>
<dbReference type="CDD" id="cd00082">
    <property type="entry name" value="HisKA"/>
    <property type="match status" value="1"/>
</dbReference>
<dbReference type="RefSeq" id="WP_343827007.1">
    <property type="nucleotide sequence ID" value="NZ_BAAACI010000007.1"/>
</dbReference>
<keyword evidence="10" id="KW-0067">ATP-binding</keyword>
<evidence type="ECO:0000256" key="5">
    <source>
        <dbReference type="ARBA" id="ARBA00022553"/>
    </source>
</evidence>
<comment type="catalytic activity">
    <reaction evidence="1">
        <text>ATP + protein L-histidine = ADP + protein N-phospho-L-histidine.</text>
        <dbReference type="EC" id="2.7.13.3"/>
    </reaction>
</comment>
<evidence type="ECO:0000256" key="1">
    <source>
        <dbReference type="ARBA" id="ARBA00000085"/>
    </source>
</evidence>
<sequence>MNKNFLCTKLEIKLILCLIFSFVISVAIFFLLQTIGESILDNHFNKISFIDNQKNQAISDFRIYISDKNLTTSDHDEITRWVRKEKYVNLYIYKDNKLVYDSNRNNSTSDYGEHQENSIILPSKTLYDIAFTDTNAKVYMECFFEYKYYYIASFLGIAISFFCFITIMLFFIKRKTTYIGMLESEIKILEGGNLTHEITINGDDELSSLAQGINEMRKSFIGRLESEDKARLANSELITAMSHDLRTPLTVLVGYLDIIEYNKYKTDENLRQYIHNSREKAYQIKYLSDKLFEYFMVFNTNDDDLELETFDGNELLDQLLEEQIFILEDNGFSFQINSCNMPFLIEVNLISIHRVFDNLFSNITKYADKSKLVKVKCYIENQLLFIYVENQINNNLKSVSSTGIGMKTCEKIIERHKGKIVIKKTENTFSVQISLDIKLSNH</sequence>
<keyword evidence="12" id="KW-0902">Two-component regulatory system</keyword>
<dbReference type="SMART" id="SM00388">
    <property type="entry name" value="HisKA"/>
    <property type="match status" value="1"/>
</dbReference>
<protein>
    <recommendedName>
        <fullName evidence="3">histidine kinase</fullName>
        <ecNumber evidence="3">2.7.13.3</ecNumber>
    </recommendedName>
</protein>
<feature type="transmembrane region" description="Helical" evidence="14">
    <location>
        <begin position="148"/>
        <end position="172"/>
    </location>
</feature>
<dbReference type="EC" id="2.7.13.3" evidence="3"/>
<dbReference type="InterPro" id="IPR005467">
    <property type="entry name" value="His_kinase_dom"/>
</dbReference>
<dbReference type="PANTHER" id="PTHR45528">
    <property type="entry name" value="SENSOR HISTIDINE KINASE CPXA"/>
    <property type="match status" value="1"/>
</dbReference>
<proteinExistence type="predicted"/>
<keyword evidence="8" id="KW-0547">Nucleotide-binding</keyword>
<keyword evidence="4" id="KW-1003">Cell membrane</keyword>
<keyword evidence="6" id="KW-0808">Transferase</keyword>
<keyword evidence="11 14" id="KW-1133">Transmembrane helix</keyword>
<feature type="domain" description="HAMP" evidence="16">
    <location>
        <begin position="173"/>
        <end position="225"/>
    </location>
</feature>
<dbReference type="Pfam" id="PF00672">
    <property type="entry name" value="HAMP"/>
    <property type="match status" value="1"/>
</dbReference>
<dbReference type="Pfam" id="PF14501">
    <property type="entry name" value="HATPase_c_5"/>
    <property type="match status" value="1"/>
</dbReference>
<evidence type="ECO:0000256" key="3">
    <source>
        <dbReference type="ARBA" id="ARBA00012438"/>
    </source>
</evidence>
<dbReference type="InterPro" id="IPR036097">
    <property type="entry name" value="HisK_dim/P_sf"/>
</dbReference>
<dbReference type="Pfam" id="PF00512">
    <property type="entry name" value="HisKA"/>
    <property type="match status" value="1"/>
</dbReference>
<evidence type="ECO:0000256" key="12">
    <source>
        <dbReference type="ARBA" id="ARBA00023012"/>
    </source>
</evidence>
<evidence type="ECO:0000256" key="10">
    <source>
        <dbReference type="ARBA" id="ARBA00022840"/>
    </source>
</evidence>
<evidence type="ECO:0000256" key="13">
    <source>
        <dbReference type="ARBA" id="ARBA00023136"/>
    </source>
</evidence>
<gene>
    <name evidence="17" type="ORF">GCM10008908_27170</name>
</gene>
<dbReference type="Gene3D" id="1.10.287.130">
    <property type="match status" value="1"/>
</dbReference>
<dbReference type="GO" id="GO:0016301">
    <property type="term" value="F:kinase activity"/>
    <property type="evidence" value="ECO:0007669"/>
    <property type="project" value="UniProtKB-KW"/>
</dbReference>
<feature type="domain" description="Histidine kinase" evidence="15">
    <location>
        <begin position="240"/>
        <end position="439"/>
    </location>
</feature>
<evidence type="ECO:0000256" key="2">
    <source>
        <dbReference type="ARBA" id="ARBA00004651"/>
    </source>
</evidence>
<dbReference type="EMBL" id="BAAACI010000007">
    <property type="protein sequence ID" value="GAA0775526.1"/>
    <property type="molecule type" value="Genomic_DNA"/>
</dbReference>
<reference evidence="17 18" key="1">
    <citation type="journal article" date="2019" name="Int. J. Syst. Evol. Microbiol.">
        <title>The Global Catalogue of Microorganisms (GCM) 10K type strain sequencing project: providing services to taxonomists for standard genome sequencing and annotation.</title>
        <authorList>
            <consortium name="The Broad Institute Genomics Platform"/>
            <consortium name="The Broad Institute Genome Sequencing Center for Infectious Disease"/>
            <person name="Wu L."/>
            <person name="Ma J."/>
        </authorList>
    </citation>
    <scope>NUCLEOTIDE SEQUENCE [LARGE SCALE GENOMIC DNA]</scope>
    <source>
        <strain evidence="17 18">JCM 1417</strain>
    </source>
</reference>
<evidence type="ECO:0000313" key="18">
    <source>
        <dbReference type="Proteomes" id="UP001501047"/>
    </source>
</evidence>
<comment type="subcellular location">
    <subcellularLocation>
        <location evidence="2">Cell membrane</location>
        <topology evidence="2">Multi-pass membrane protein</topology>
    </subcellularLocation>
</comment>
<dbReference type="CDD" id="cd06225">
    <property type="entry name" value="HAMP"/>
    <property type="match status" value="1"/>
</dbReference>
<evidence type="ECO:0000256" key="7">
    <source>
        <dbReference type="ARBA" id="ARBA00022692"/>
    </source>
</evidence>
<keyword evidence="13 14" id="KW-0472">Membrane</keyword>